<evidence type="ECO:0000313" key="2">
    <source>
        <dbReference type="Proteomes" id="UP000001511"/>
    </source>
</evidence>
<keyword evidence="2" id="KW-1185">Reference proteome</keyword>
<dbReference type="EMBL" id="CP002059">
    <property type="protein sequence ID" value="ADI62750.1"/>
    <property type="molecule type" value="Genomic_DNA"/>
</dbReference>
<dbReference type="KEGG" id="naz:Aazo_0101"/>
<dbReference type="Proteomes" id="UP000001511">
    <property type="component" value="Chromosome"/>
</dbReference>
<sequence length="51" mass="5599">MGTGEDGEDGEVIFLMPNAQCPMPNAQCPMPNYQSPIPKLCFLCINLIDKI</sequence>
<dbReference type="GO" id="GO:0016301">
    <property type="term" value="F:kinase activity"/>
    <property type="evidence" value="ECO:0007669"/>
    <property type="project" value="UniProtKB-KW"/>
</dbReference>
<reference evidence="1 2" key="1">
    <citation type="journal article" date="2010" name="PLoS ONE">
        <title>Genome erosion in a nitrogen-fixing vertically transmitted endosymbiotic multicellular cyanobacterium.</title>
        <authorList>
            <person name="Ran L."/>
            <person name="Larsson J."/>
            <person name="Vigil-Stenman T."/>
            <person name="Nylander J.A."/>
            <person name="Ininbergs K."/>
            <person name="Zheng W.W."/>
            <person name="Lapidus A."/>
            <person name="Lowry S."/>
            <person name="Haselkorn R."/>
            <person name="Bergman B."/>
        </authorList>
    </citation>
    <scope>NUCLEOTIDE SEQUENCE [LARGE SCALE GENOMIC DNA]</scope>
    <source>
        <strain evidence="1 2">0708</strain>
    </source>
</reference>
<accession>D7DVK3</accession>
<evidence type="ECO:0000313" key="1">
    <source>
        <dbReference type="EMBL" id="ADI62750.1"/>
    </source>
</evidence>
<gene>
    <name evidence="1" type="ordered locus">Aazo_0101</name>
</gene>
<name>D7DVK3_NOSA0</name>
<protein>
    <submittedName>
        <fullName evidence="1">Multi-sensor hybrid histidine kinase</fullName>
    </submittedName>
</protein>
<proteinExistence type="predicted"/>
<keyword evidence="1" id="KW-0418">Kinase</keyword>
<keyword evidence="1" id="KW-0808">Transferase</keyword>
<dbReference type="AlphaFoldDB" id="D7DVK3"/>
<dbReference type="STRING" id="551115.Aazo_0101"/>
<organism evidence="1 2">
    <name type="scientific">Nostoc azollae (strain 0708)</name>
    <name type="common">Anabaena azollae (strain 0708)</name>
    <dbReference type="NCBI Taxonomy" id="551115"/>
    <lineage>
        <taxon>Bacteria</taxon>
        <taxon>Bacillati</taxon>
        <taxon>Cyanobacteriota</taxon>
        <taxon>Cyanophyceae</taxon>
        <taxon>Nostocales</taxon>
        <taxon>Nostocaceae</taxon>
        <taxon>Trichormus</taxon>
    </lineage>
</organism>
<dbReference type="HOGENOM" id="CLU_3101485_0_0_3"/>